<dbReference type="AlphaFoldDB" id="A0A852TE97"/>
<evidence type="ECO:0000313" key="2">
    <source>
        <dbReference type="Proteomes" id="UP000548423"/>
    </source>
</evidence>
<evidence type="ECO:0000313" key="1">
    <source>
        <dbReference type="EMBL" id="NYE05708.1"/>
    </source>
</evidence>
<name>A0A852TE97_9BACI</name>
<dbReference type="EMBL" id="JACCBX010000004">
    <property type="protein sequence ID" value="NYE05708.1"/>
    <property type="molecule type" value="Genomic_DNA"/>
</dbReference>
<reference evidence="2" key="2">
    <citation type="submission" date="2020-08" db="EMBL/GenBank/DDBJ databases">
        <title>The Agave Microbiome: Exploring the role of microbial communities in plant adaptations to desert environments.</title>
        <authorList>
            <person name="Partida-Martinez L.P."/>
        </authorList>
    </citation>
    <scope>NUCLEOTIDE SEQUENCE [LARGE SCALE GENOMIC DNA]</scope>
    <source>
        <strain evidence="2">AT2.8</strain>
    </source>
</reference>
<protein>
    <submittedName>
        <fullName evidence="1">Uncharacterized protein</fullName>
    </submittedName>
</protein>
<sequence length="34" mass="3842">MHIMLITLSYAEAANNLQIILTIGLNLLKMDEHC</sequence>
<accession>A0A852TE97</accession>
<comment type="caution">
    <text evidence="1">The sequence shown here is derived from an EMBL/GenBank/DDBJ whole genome shotgun (WGS) entry which is preliminary data.</text>
</comment>
<dbReference type="Proteomes" id="UP000548423">
    <property type="component" value="Unassembled WGS sequence"/>
</dbReference>
<organism evidence="1 2">
    <name type="scientific">Neobacillus niacini</name>
    <dbReference type="NCBI Taxonomy" id="86668"/>
    <lineage>
        <taxon>Bacteria</taxon>
        <taxon>Bacillati</taxon>
        <taxon>Bacillota</taxon>
        <taxon>Bacilli</taxon>
        <taxon>Bacillales</taxon>
        <taxon>Bacillaceae</taxon>
        <taxon>Neobacillus</taxon>
    </lineage>
</organism>
<proteinExistence type="predicted"/>
<gene>
    <name evidence="1" type="ORF">F4694_002461</name>
</gene>
<reference evidence="2" key="1">
    <citation type="submission" date="2020-07" db="EMBL/GenBank/DDBJ databases">
        <authorList>
            <person name="Partida-Martinez L."/>
            <person name="Huntemann M."/>
            <person name="Clum A."/>
            <person name="Wang J."/>
            <person name="Palaniappan K."/>
            <person name="Ritter S."/>
            <person name="Chen I.-M."/>
            <person name="Stamatis D."/>
            <person name="Reddy T."/>
            <person name="O'Malley R."/>
            <person name="Daum C."/>
            <person name="Shapiro N."/>
            <person name="Ivanova N."/>
            <person name="Kyrpides N."/>
            <person name="Woyke T."/>
        </authorList>
    </citation>
    <scope>NUCLEOTIDE SEQUENCE [LARGE SCALE GENOMIC DNA]</scope>
    <source>
        <strain evidence="2">AT2.8</strain>
    </source>
</reference>